<dbReference type="Gene3D" id="1.10.1670.40">
    <property type="match status" value="1"/>
</dbReference>
<evidence type="ECO:0000313" key="2">
    <source>
        <dbReference type="Proteomes" id="UP001500353"/>
    </source>
</evidence>
<dbReference type="Proteomes" id="UP001500353">
    <property type="component" value="Unassembled WGS sequence"/>
</dbReference>
<name>A0ABP9M678_9FLAO</name>
<gene>
    <name evidence="1" type="ORF">GCM10023210_15520</name>
</gene>
<keyword evidence="2" id="KW-1185">Reference proteome</keyword>
<dbReference type="EMBL" id="BAABHX010000002">
    <property type="protein sequence ID" value="GAA5089998.1"/>
    <property type="molecule type" value="Genomic_DNA"/>
</dbReference>
<evidence type="ECO:0000313" key="1">
    <source>
        <dbReference type="EMBL" id="GAA5089998.1"/>
    </source>
</evidence>
<protein>
    <submittedName>
        <fullName evidence="1">Uncharacterized protein</fullName>
    </submittedName>
</protein>
<accession>A0ABP9M678</accession>
<proteinExistence type="predicted"/>
<dbReference type="Gene3D" id="1.10.340.30">
    <property type="entry name" value="Hypothetical protein, domain 2"/>
    <property type="match status" value="1"/>
</dbReference>
<comment type="caution">
    <text evidence="1">The sequence shown here is derived from an EMBL/GenBank/DDBJ whole genome shotgun (WGS) entry which is preliminary data.</text>
</comment>
<dbReference type="RefSeq" id="WP_345201947.1">
    <property type="nucleotide sequence ID" value="NZ_BAABHX010000002.1"/>
</dbReference>
<reference evidence="2" key="1">
    <citation type="journal article" date="2019" name="Int. J. Syst. Evol. Microbiol.">
        <title>The Global Catalogue of Microorganisms (GCM) 10K type strain sequencing project: providing services to taxonomists for standard genome sequencing and annotation.</title>
        <authorList>
            <consortium name="The Broad Institute Genomics Platform"/>
            <consortium name="The Broad Institute Genome Sequencing Center for Infectious Disease"/>
            <person name="Wu L."/>
            <person name="Ma J."/>
        </authorList>
    </citation>
    <scope>NUCLEOTIDE SEQUENCE [LARGE SCALE GENOMIC DNA]</scope>
    <source>
        <strain evidence="2">JCM 18019</strain>
    </source>
</reference>
<organism evidence="1 2">
    <name type="scientific">Chryseobacterium ginsengisoli</name>
    <dbReference type="NCBI Taxonomy" id="363853"/>
    <lineage>
        <taxon>Bacteria</taxon>
        <taxon>Pseudomonadati</taxon>
        <taxon>Bacteroidota</taxon>
        <taxon>Flavobacteriia</taxon>
        <taxon>Flavobacteriales</taxon>
        <taxon>Weeksellaceae</taxon>
        <taxon>Chryseobacterium group</taxon>
        <taxon>Chryseobacterium</taxon>
    </lineage>
</organism>
<sequence length="81" mass="9442">MKKSINNIVPEEVETFNLENFHELCDHLANQDQDLKLILENHGYPPMWTRKNTFETLVHIILEQQVSLASALATLNIKRKN</sequence>